<proteinExistence type="predicted"/>
<dbReference type="GO" id="GO:0008168">
    <property type="term" value="F:methyltransferase activity"/>
    <property type="evidence" value="ECO:0007669"/>
    <property type="project" value="UniProtKB-KW"/>
</dbReference>
<accession>A0A0W8F053</accession>
<gene>
    <name evidence="1" type="ORF">ASZ90_016107</name>
</gene>
<protein>
    <submittedName>
        <fullName evidence="1">Putative rna methylase</fullName>
    </submittedName>
</protein>
<name>A0A0W8F053_9ZZZZ</name>
<comment type="caution">
    <text evidence="1">The sequence shown here is derived from an EMBL/GenBank/DDBJ whole genome shotgun (WGS) entry which is preliminary data.</text>
</comment>
<keyword evidence="1" id="KW-0808">Transferase</keyword>
<dbReference type="Gene3D" id="3.40.50.150">
    <property type="entry name" value="Vaccinia Virus protein VP39"/>
    <property type="match status" value="1"/>
</dbReference>
<evidence type="ECO:0000313" key="1">
    <source>
        <dbReference type="EMBL" id="KUG14247.1"/>
    </source>
</evidence>
<keyword evidence="1" id="KW-0489">Methyltransferase</keyword>
<reference evidence="1" key="1">
    <citation type="journal article" date="2015" name="Proc. Natl. Acad. Sci. U.S.A.">
        <title>Networks of energetic and metabolic interactions define dynamics in microbial communities.</title>
        <authorList>
            <person name="Embree M."/>
            <person name="Liu J.K."/>
            <person name="Al-Bassam M.M."/>
            <person name="Zengler K."/>
        </authorList>
    </citation>
    <scope>NUCLEOTIDE SEQUENCE</scope>
</reference>
<sequence length="84" mass="9273">MTPPFGAQQLHADRPFIDFALSVAPVVYGIFNAGSRDFVASYIAGRGAVDVVIEGLLPIRRTFSFHTRDLREIPVEIMVIRRGG</sequence>
<dbReference type="GO" id="GO:0032259">
    <property type="term" value="P:methylation"/>
    <property type="evidence" value="ECO:0007669"/>
    <property type="project" value="UniProtKB-KW"/>
</dbReference>
<dbReference type="EMBL" id="LNQE01001682">
    <property type="protein sequence ID" value="KUG14247.1"/>
    <property type="molecule type" value="Genomic_DNA"/>
</dbReference>
<organism evidence="1">
    <name type="scientific">hydrocarbon metagenome</name>
    <dbReference type="NCBI Taxonomy" id="938273"/>
    <lineage>
        <taxon>unclassified sequences</taxon>
        <taxon>metagenomes</taxon>
        <taxon>ecological metagenomes</taxon>
    </lineage>
</organism>
<dbReference type="AlphaFoldDB" id="A0A0W8F053"/>
<dbReference type="InterPro" id="IPR029063">
    <property type="entry name" value="SAM-dependent_MTases_sf"/>
</dbReference>